<evidence type="ECO:0000313" key="3">
    <source>
        <dbReference type="Proteomes" id="UP001623348"/>
    </source>
</evidence>
<proteinExistence type="predicted"/>
<organism evidence="2 3">
    <name type="scientific">Grus japonensis</name>
    <name type="common">Japanese crane</name>
    <name type="synonym">Red-crowned crane</name>
    <dbReference type="NCBI Taxonomy" id="30415"/>
    <lineage>
        <taxon>Eukaryota</taxon>
        <taxon>Metazoa</taxon>
        <taxon>Chordata</taxon>
        <taxon>Craniata</taxon>
        <taxon>Vertebrata</taxon>
        <taxon>Euteleostomi</taxon>
        <taxon>Archelosauria</taxon>
        <taxon>Archosauria</taxon>
        <taxon>Dinosauria</taxon>
        <taxon>Saurischia</taxon>
        <taxon>Theropoda</taxon>
        <taxon>Coelurosauria</taxon>
        <taxon>Aves</taxon>
        <taxon>Neognathae</taxon>
        <taxon>Neoaves</taxon>
        <taxon>Gruiformes</taxon>
        <taxon>Gruidae</taxon>
        <taxon>Grus</taxon>
    </lineage>
</organism>
<reference evidence="2 3" key="1">
    <citation type="submission" date="2024-06" db="EMBL/GenBank/DDBJ databases">
        <title>The draft genome of Grus japonensis, version 3.</title>
        <authorList>
            <person name="Nabeshima K."/>
            <person name="Suzuki S."/>
            <person name="Onuma M."/>
        </authorList>
    </citation>
    <scope>NUCLEOTIDE SEQUENCE [LARGE SCALE GENOMIC DNA]</scope>
    <source>
        <strain evidence="2 3">451A</strain>
    </source>
</reference>
<sequence length="91" mass="10078">MSRVVRGSRAHVIETPPWSAAAEEAALFWSSASLQTGTPDQYEGDKIFWFGLSGIYYKEFTFWQKARSDGEVTNSSALSRKGQPGFDATIP</sequence>
<dbReference type="Proteomes" id="UP001623348">
    <property type="component" value="Unassembled WGS sequence"/>
</dbReference>
<dbReference type="AlphaFoldDB" id="A0ABC9X4E8"/>
<gene>
    <name evidence="2" type="ORF">GRJ2_001643500</name>
</gene>
<evidence type="ECO:0000313" key="2">
    <source>
        <dbReference type="EMBL" id="GAB0191782.1"/>
    </source>
</evidence>
<comment type="caution">
    <text evidence="2">The sequence shown here is derived from an EMBL/GenBank/DDBJ whole genome shotgun (WGS) entry which is preliminary data.</text>
</comment>
<accession>A0ABC9X4E8</accession>
<name>A0ABC9X4E8_GRUJA</name>
<keyword evidence="3" id="KW-1185">Reference proteome</keyword>
<evidence type="ECO:0000256" key="1">
    <source>
        <dbReference type="SAM" id="MobiDB-lite"/>
    </source>
</evidence>
<dbReference type="EMBL" id="BAAFJT010000006">
    <property type="protein sequence ID" value="GAB0191782.1"/>
    <property type="molecule type" value="Genomic_DNA"/>
</dbReference>
<feature type="region of interest" description="Disordered" evidence="1">
    <location>
        <begin position="69"/>
        <end position="91"/>
    </location>
</feature>
<protein>
    <submittedName>
        <fullName evidence="2">Uncharacterized protein</fullName>
    </submittedName>
</protein>